<dbReference type="CDD" id="cd03467">
    <property type="entry name" value="Rieske"/>
    <property type="match status" value="1"/>
</dbReference>
<keyword evidence="2" id="KW-0479">Metal-binding</keyword>
<dbReference type="InterPro" id="IPR017941">
    <property type="entry name" value="Rieske_2Fe-2S"/>
</dbReference>
<dbReference type="EMBL" id="JAVFHQ010000035">
    <property type="protein sequence ID" value="KAK4543043.1"/>
    <property type="molecule type" value="Genomic_DNA"/>
</dbReference>
<dbReference type="SUPFAM" id="SSF50022">
    <property type="entry name" value="ISP domain"/>
    <property type="match status" value="1"/>
</dbReference>
<keyword evidence="4" id="KW-0411">Iron-sulfur</keyword>
<protein>
    <recommendedName>
        <fullName evidence="7">Rieske domain-containing protein</fullName>
    </recommendedName>
</protein>
<dbReference type="Proteomes" id="UP001324427">
    <property type="component" value="Unassembled WGS sequence"/>
</dbReference>
<dbReference type="Pfam" id="PF00355">
    <property type="entry name" value="Rieske"/>
    <property type="match status" value="1"/>
</dbReference>
<accession>A0AAV9JD22</accession>
<dbReference type="PANTHER" id="PTHR21496">
    <property type="entry name" value="FERREDOXIN-RELATED"/>
    <property type="match status" value="1"/>
</dbReference>
<evidence type="ECO:0000256" key="5">
    <source>
        <dbReference type="ARBA" id="ARBA00034078"/>
    </source>
</evidence>
<comment type="cofactor">
    <cofactor evidence="5">
        <name>[2Fe-2S] cluster</name>
        <dbReference type="ChEBI" id="CHEBI:190135"/>
    </cofactor>
</comment>
<evidence type="ECO:0000259" key="7">
    <source>
        <dbReference type="PROSITE" id="PS51296"/>
    </source>
</evidence>
<evidence type="ECO:0000256" key="3">
    <source>
        <dbReference type="ARBA" id="ARBA00023004"/>
    </source>
</evidence>
<name>A0AAV9JD22_9PEZI</name>
<dbReference type="PROSITE" id="PS51296">
    <property type="entry name" value="RIESKE"/>
    <property type="match status" value="1"/>
</dbReference>
<sequence length="170" mass="18303">MASAPNPWFFAGLASAFPNIAPSSADTSSTSGSKTKIRDTSDASADIPPPCKIFRPSPAAVELTADEAQGLIGLEPQVLIFRYRNKIHAIDHACPHRTYPLSRGALYDIEDFGIVLSAGITCPKHGWAFDINTGQSDRGTYRLGVWEVEARAGGDGEEVWVRKKAQQSTA</sequence>
<keyword evidence="9" id="KW-1185">Reference proteome</keyword>
<evidence type="ECO:0000256" key="6">
    <source>
        <dbReference type="SAM" id="MobiDB-lite"/>
    </source>
</evidence>
<dbReference type="GO" id="GO:0046872">
    <property type="term" value="F:metal ion binding"/>
    <property type="evidence" value="ECO:0007669"/>
    <property type="project" value="UniProtKB-KW"/>
</dbReference>
<feature type="compositionally biased region" description="Low complexity" evidence="6">
    <location>
        <begin position="23"/>
        <end position="34"/>
    </location>
</feature>
<dbReference type="PANTHER" id="PTHR21496:SF0">
    <property type="entry name" value="RIESKE DOMAIN-CONTAINING PROTEIN"/>
    <property type="match status" value="1"/>
</dbReference>
<evidence type="ECO:0000256" key="2">
    <source>
        <dbReference type="ARBA" id="ARBA00022723"/>
    </source>
</evidence>
<evidence type="ECO:0000313" key="8">
    <source>
        <dbReference type="EMBL" id="KAK4543043.1"/>
    </source>
</evidence>
<reference evidence="8 9" key="1">
    <citation type="submission" date="2021-11" db="EMBL/GenBank/DDBJ databases">
        <title>Black yeast isolated from Biological Soil Crust.</title>
        <authorList>
            <person name="Kurbessoian T."/>
        </authorList>
    </citation>
    <scope>NUCLEOTIDE SEQUENCE [LARGE SCALE GENOMIC DNA]</scope>
    <source>
        <strain evidence="8 9">CCFEE 5522</strain>
    </source>
</reference>
<dbReference type="GO" id="GO:0051537">
    <property type="term" value="F:2 iron, 2 sulfur cluster binding"/>
    <property type="evidence" value="ECO:0007669"/>
    <property type="project" value="UniProtKB-KW"/>
</dbReference>
<comment type="caution">
    <text evidence="8">The sequence shown here is derived from an EMBL/GenBank/DDBJ whole genome shotgun (WGS) entry which is preliminary data.</text>
</comment>
<feature type="domain" description="Rieske" evidence="7">
    <location>
        <begin position="54"/>
        <end position="157"/>
    </location>
</feature>
<dbReference type="Gene3D" id="2.102.10.10">
    <property type="entry name" value="Rieske [2Fe-2S] iron-sulphur domain"/>
    <property type="match status" value="1"/>
</dbReference>
<gene>
    <name evidence="8" type="ORF">LTR36_005820</name>
</gene>
<proteinExistence type="predicted"/>
<dbReference type="AlphaFoldDB" id="A0AAV9JD22"/>
<evidence type="ECO:0000256" key="1">
    <source>
        <dbReference type="ARBA" id="ARBA00022714"/>
    </source>
</evidence>
<organism evidence="8 9">
    <name type="scientific">Oleoguttula mirabilis</name>
    <dbReference type="NCBI Taxonomy" id="1507867"/>
    <lineage>
        <taxon>Eukaryota</taxon>
        <taxon>Fungi</taxon>
        <taxon>Dikarya</taxon>
        <taxon>Ascomycota</taxon>
        <taxon>Pezizomycotina</taxon>
        <taxon>Dothideomycetes</taxon>
        <taxon>Dothideomycetidae</taxon>
        <taxon>Mycosphaerellales</taxon>
        <taxon>Teratosphaeriaceae</taxon>
        <taxon>Oleoguttula</taxon>
    </lineage>
</organism>
<evidence type="ECO:0000313" key="9">
    <source>
        <dbReference type="Proteomes" id="UP001324427"/>
    </source>
</evidence>
<keyword evidence="1" id="KW-0001">2Fe-2S</keyword>
<evidence type="ECO:0000256" key="4">
    <source>
        <dbReference type="ARBA" id="ARBA00023014"/>
    </source>
</evidence>
<dbReference type="InterPro" id="IPR036922">
    <property type="entry name" value="Rieske_2Fe-2S_sf"/>
</dbReference>
<feature type="region of interest" description="Disordered" evidence="6">
    <location>
        <begin position="22"/>
        <end position="44"/>
    </location>
</feature>
<keyword evidence="3" id="KW-0408">Iron</keyword>